<dbReference type="PANTHER" id="PTHR43320">
    <property type="entry name" value="SUGAR KINASE"/>
    <property type="match status" value="1"/>
</dbReference>
<evidence type="ECO:0000256" key="2">
    <source>
        <dbReference type="ARBA" id="ARBA00022679"/>
    </source>
</evidence>
<evidence type="ECO:0000256" key="3">
    <source>
        <dbReference type="ARBA" id="ARBA00022777"/>
    </source>
</evidence>
<dbReference type="HOGENOM" id="CLU_027634_0_1_9"/>
<sequence>MKVAAFGEVMLRLTPPEFLLLEQTRSLRMEYTGTGVNIMSNLAHFGIESYLVTTLPDNRIGGAARANLRQLGIQDTFIQQKHQHLGTYFAEMGYGVRPTQVTYQNRHSSSFGVSDETEYEFTKLLETVDLVHICGISLSLTDETRKAAQSLAKQASEMGKKVCFDFNFRPSLNTEENKVQLMKAQYEEILPFCDIVFGSKRDLTDLLKLSLNKELTEQEQERELIQRFINKYDIQWFAGTRRSQADSVKEIVGILHTKDQVVESQPRVISILDRIGTGDAYAAGLLLGYCEKWPLKDTVEFATVNAAVSHTIQGDVPLTTKDQIQQIMNDPSIDLIR</sequence>
<feature type="domain" description="Carbohydrate kinase PfkB" evidence="4">
    <location>
        <begin position="2"/>
        <end position="311"/>
    </location>
</feature>
<dbReference type="InterPro" id="IPR052700">
    <property type="entry name" value="Carb_kinase_PfkB-like"/>
</dbReference>
<dbReference type="RefSeq" id="WP_010769642.1">
    <property type="nucleotide sequence ID" value="NZ_ASWE01000001.1"/>
</dbReference>
<evidence type="ECO:0000259" key="4">
    <source>
        <dbReference type="Pfam" id="PF00294"/>
    </source>
</evidence>
<dbReference type="CDD" id="cd01166">
    <property type="entry name" value="KdgK"/>
    <property type="match status" value="1"/>
</dbReference>
<dbReference type="PANTHER" id="PTHR43320:SF2">
    <property type="entry name" value="2-DEHYDRO-3-DEOXYGLUCONOKINASE_2-DEHYDRO-3-DEOXYGALACTONOKINASE"/>
    <property type="match status" value="1"/>
</dbReference>
<dbReference type="InterPro" id="IPR011611">
    <property type="entry name" value="PfkB_dom"/>
</dbReference>
<dbReference type="Pfam" id="PF00294">
    <property type="entry name" value="PfkB"/>
    <property type="match status" value="1"/>
</dbReference>
<comment type="similarity">
    <text evidence="1">Belongs to the carbohydrate kinase PfkB family.</text>
</comment>
<keyword evidence="3" id="KW-0418">Kinase</keyword>
<dbReference type="AlphaFoldDB" id="R3WLA9"/>
<protein>
    <recommendedName>
        <fullName evidence="4">Carbohydrate kinase PfkB domain-containing protein</fullName>
    </recommendedName>
</protein>
<organism evidence="5 6">
    <name type="scientific">Enterococcus phoeniculicola ATCC BAA-412</name>
    <dbReference type="NCBI Taxonomy" id="1158610"/>
    <lineage>
        <taxon>Bacteria</taxon>
        <taxon>Bacillati</taxon>
        <taxon>Bacillota</taxon>
        <taxon>Bacilli</taxon>
        <taxon>Lactobacillales</taxon>
        <taxon>Enterococcaceae</taxon>
        <taxon>Enterococcus</taxon>
    </lineage>
</organism>
<proteinExistence type="inferred from homology"/>
<dbReference type="EMBL" id="AJAT01000017">
    <property type="protein sequence ID" value="EOL42655.1"/>
    <property type="molecule type" value="Genomic_DNA"/>
</dbReference>
<reference evidence="5 6" key="1">
    <citation type="submission" date="2013-02" db="EMBL/GenBank/DDBJ databases">
        <title>The Genome Sequence of Enterococcus phoeniculicola BAA-412.</title>
        <authorList>
            <consortium name="The Broad Institute Genome Sequencing Platform"/>
            <consortium name="The Broad Institute Genome Sequencing Center for Infectious Disease"/>
            <person name="Earl A.M."/>
            <person name="Gilmore M.S."/>
            <person name="Lebreton F."/>
            <person name="Walker B."/>
            <person name="Young S.K."/>
            <person name="Zeng Q."/>
            <person name="Gargeya S."/>
            <person name="Fitzgerald M."/>
            <person name="Haas B."/>
            <person name="Abouelleil A."/>
            <person name="Alvarado L."/>
            <person name="Arachchi H.M."/>
            <person name="Berlin A.M."/>
            <person name="Chapman S.B."/>
            <person name="Dewar J."/>
            <person name="Goldberg J."/>
            <person name="Griggs A."/>
            <person name="Gujja S."/>
            <person name="Hansen M."/>
            <person name="Howarth C."/>
            <person name="Imamovic A."/>
            <person name="Larimer J."/>
            <person name="McCowan C."/>
            <person name="Murphy C."/>
            <person name="Neiman D."/>
            <person name="Pearson M."/>
            <person name="Priest M."/>
            <person name="Roberts A."/>
            <person name="Saif S."/>
            <person name="Shea T."/>
            <person name="Sisk P."/>
            <person name="Sykes S."/>
            <person name="Wortman J."/>
            <person name="Nusbaum C."/>
            <person name="Birren B."/>
        </authorList>
    </citation>
    <scope>NUCLEOTIDE SEQUENCE [LARGE SCALE GENOMIC DNA]</scope>
    <source>
        <strain evidence="5 6">ATCC BAA-412</strain>
    </source>
</reference>
<evidence type="ECO:0000313" key="6">
    <source>
        <dbReference type="Proteomes" id="UP000013785"/>
    </source>
</evidence>
<dbReference type="eggNOG" id="COG0524">
    <property type="taxonomic scope" value="Bacteria"/>
</dbReference>
<evidence type="ECO:0000313" key="5">
    <source>
        <dbReference type="EMBL" id="EOL42655.1"/>
    </source>
</evidence>
<gene>
    <name evidence="5" type="ORF">UC3_03008</name>
</gene>
<keyword evidence="2" id="KW-0808">Transferase</keyword>
<accession>R3WLA9</accession>
<dbReference type="GO" id="GO:0016301">
    <property type="term" value="F:kinase activity"/>
    <property type="evidence" value="ECO:0007669"/>
    <property type="project" value="UniProtKB-KW"/>
</dbReference>
<dbReference type="Gene3D" id="3.40.1190.20">
    <property type="match status" value="1"/>
</dbReference>
<dbReference type="SUPFAM" id="SSF53613">
    <property type="entry name" value="Ribokinase-like"/>
    <property type="match status" value="1"/>
</dbReference>
<dbReference type="OrthoDB" id="9813569at2"/>
<dbReference type="STRING" id="154621.RV11_GL002978"/>
<dbReference type="InterPro" id="IPR029056">
    <property type="entry name" value="Ribokinase-like"/>
</dbReference>
<dbReference type="Proteomes" id="UP000013785">
    <property type="component" value="Unassembled WGS sequence"/>
</dbReference>
<comment type="caution">
    <text evidence="5">The sequence shown here is derived from an EMBL/GenBank/DDBJ whole genome shotgun (WGS) entry which is preliminary data.</text>
</comment>
<evidence type="ECO:0000256" key="1">
    <source>
        <dbReference type="ARBA" id="ARBA00010688"/>
    </source>
</evidence>
<name>R3WLA9_9ENTE</name>
<keyword evidence="6" id="KW-1185">Reference proteome</keyword>
<dbReference type="PATRIC" id="fig|1158610.3.peg.2991"/>